<evidence type="ECO:0000313" key="4">
    <source>
        <dbReference type="EMBL" id="TCC26843.1"/>
    </source>
</evidence>
<proteinExistence type="inferred from homology"/>
<evidence type="ECO:0000256" key="1">
    <source>
        <dbReference type="ARBA" id="ARBA00022988"/>
    </source>
</evidence>
<keyword evidence="1 3" id="KW-0996">Nickel insertion</keyword>
<dbReference type="InterPro" id="IPR002639">
    <property type="entry name" value="UreF"/>
</dbReference>
<comment type="similarity">
    <text evidence="3">Belongs to the UreF family.</text>
</comment>
<dbReference type="Gene3D" id="1.10.4190.10">
    <property type="entry name" value="Urease accessory protein UreF"/>
    <property type="match status" value="1"/>
</dbReference>
<name>A0ABY2AAW5_9ACTN</name>
<reference evidence="4 5" key="1">
    <citation type="submission" date="2019-02" db="EMBL/GenBank/DDBJ databases">
        <title>Kribbella capetownensis sp. nov. and Kribbella speibonae sp. nov., isolated from soil.</title>
        <authorList>
            <person name="Curtis S.M."/>
            <person name="Norton I."/>
            <person name="Everest G.J."/>
            <person name="Meyers P.R."/>
        </authorList>
    </citation>
    <scope>NUCLEOTIDE SEQUENCE [LARGE SCALE GENOMIC DNA]</scope>
    <source>
        <strain evidence="4 5">SK5</strain>
    </source>
</reference>
<dbReference type="Pfam" id="PF01730">
    <property type="entry name" value="UreF"/>
    <property type="match status" value="1"/>
</dbReference>
<comment type="function">
    <text evidence="3">Required for maturation of urease via the functional incorporation of the urease nickel metallocenter.</text>
</comment>
<keyword evidence="2 3" id="KW-0143">Chaperone</keyword>
<dbReference type="RefSeq" id="WP_131459496.1">
    <property type="nucleotide sequence ID" value="NZ_SJJY01000001.1"/>
</dbReference>
<dbReference type="PIRSF" id="PIRSF009467">
    <property type="entry name" value="Ureas_acces_UreF"/>
    <property type="match status" value="1"/>
</dbReference>
<dbReference type="EMBL" id="SJJY01000001">
    <property type="protein sequence ID" value="TCC26843.1"/>
    <property type="molecule type" value="Genomic_DNA"/>
</dbReference>
<gene>
    <name evidence="3" type="primary">ureF</name>
    <name evidence="4" type="ORF">E0H58_02175</name>
</gene>
<comment type="caution">
    <text evidence="4">The sequence shown here is derived from an EMBL/GenBank/DDBJ whole genome shotgun (WGS) entry which is preliminary data.</text>
</comment>
<comment type="subunit">
    <text evidence="3">UreD, UreF and UreG form a complex that acts as a GTP-hydrolysis-dependent molecular chaperone, activating the urease apoprotein by helping to assemble the nickel containing metallocenter of UreC. The UreE protein probably delivers the nickel.</text>
</comment>
<keyword evidence="5" id="KW-1185">Reference proteome</keyword>
<dbReference type="InterPro" id="IPR038277">
    <property type="entry name" value="UreF_sf"/>
</dbReference>
<dbReference type="PANTHER" id="PTHR33620:SF1">
    <property type="entry name" value="UREASE ACCESSORY PROTEIN F"/>
    <property type="match status" value="1"/>
</dbReference>
<organism evidence="4 5">
    <name type="scientific">Kribbella speibonae</name>
    <dbReference type="NCBI Taxonomy" id="1572660"/>
    <lineage>
        <taxon>Bacteria</taxon>
        <taxon>Bacillati</taxon>
        <taxon>Actinomycetota</taxon>
        <taxon>Actinomycetes</taxon>
        <taxon>Propionibacteriales</taxon>
        <taxon>Kribbellaceae</taxon>
        <taxon>Kribbella</taxon>
    </lineage>
</organism>
<keyword evidence="3" id="KW-0963">Cytoplasm</keyword>
<evidence type="ECO:0000256" key="3">
    <source>
        <dbReference type="HAMAP-Rule" id="MF_01385"/>
    </source>
</evidence>
<evidence type="ECO:0000313" key="5">
    <source>
        <dbReference type="Proteomes" id="UP000292385"/>
    </source>
</evidence>
<evidence type="ECO:0000256" key="2">
    <source>
        <dbReference type="ARBA" id="ARBA00023186"/>
    </source>
</evidence>
<sequence length="244" mass="25444">MLDHRAGAERGLAGLLSVLQLSDSAFPSGRYTLSHGLETQAQSGRLTMPSDPAVLVVLLRDQVRLSVGPSDGVALACAHRASSGPHSLDLELVSRADERLTAVKLSRETRETSTRTGRALLRVATSAFDAAPVAALAREVTNRRVPGNHAVVLGVLSACLGVPCPEAVAGELFAFAASWVAAAVRLAVTDHGTAQAILYDVRPHLAAAAACAAGKGVPDITSCSPLLDVMAMRHEETELRLFAS</sequence>
<comment type="subcellular location">
    <subcellularLocation>
        <location evidence="3">Cytoplasm</location>
    </subcellularLocation>
</comment>
<dbReference type="Proteomes" id="UP000292385">
    <property type="component" value="Unassembled WGS sequence"/>
</dbReference>
<dbReference type="PANTHER" id="PTHR33620">
    <property type="entry name" value="UREASE ACCESSORY PROTEIN F"/>
    <property type="match status" value="1"/>
</dbReference>
<accession>A0ABY2AAW5</accession>
<protein>
    <recommendedName>
        <fullName evidence="3">Urease accessory protein UreF</fullName>
    </recommendedName>
</protein>
<dbReference type="HAMAP" id="MF_01385">
    <property type="entry name" value="UreF"/>
    <property type="match status" value="1"/>
</dbReference>